<dbReference type="Gene3D" id="3.40.1360.10">
    <property type="match status" value="1"/>
</dbReference>
<dbReference type="Proteomes" id="UP000550136">
    <property type="component" value="Unassembled WGS sequence"/>
</dbReference>
<gene>
    <name evidence="3" type="ORF">HKX06_14655</name>
</gene>
<dbReference type="InterPro" id="IPR034154">
    <property type="entry name" value="TOPRIM_DnaG/twinkle"/>
</dbReference>
<comment type="caution">
    <text evidence="3">The sequence shown here is derived from an EMBL/GenBank/DDBJ whole genome shotgun (WGS) entry which is preliminary data.</text>
</comment>
<evidence type="ECO:0000259" key="1">
    <source>
        <dbReference type="Pfam" id="PF13362"/>
    </source>
</evidence>
<reference evidence="3 4" key="1">
    <citation type="submission" date="2020-05" db="EMBL/GenBank/DDBJ databases">
        <title>Draft Genome Sequences of Sphingomonas sp. Isolated from the International Space Station.</title>
        <authorList>
            <person name="Bijlani S."/>
            <person name="Singh N.K."/>
            <person name="Mason C.E."/>
            <person name="Wang C.C."/>
            <person name="Venkateswaran K."/>
        </authorList>
    </citation>
    <scope>NUCLEOTIDE SEQUENCE [LARGE SCALE GENOMIC DNA]</scope>
    <source>
        <strain evidence="3 4">FKI-L5-BR-P1</strain>
    </source>
</reference>
<accession>A0A7Y2KR82</accession>
<evidence type="ECO:0000259" key="2">
    <source>
        <dbReference type="Pfam" id="PF23639"/>
    </source>
</evidence>
<feature type="domain" description="Toprim" evidence="1">
    <location>
        <begin position="190"/>
        <end position="277"/>
    </location>
</feature>
<dbReference type="AlphaFoldDB" id="A0A7Y2KR82"/>
<proteinExistence type="predicted"/>
<evidence type="ECO:0000313" key="4">
    <source>
        <dbReference type="Proteomes" id="UP000550136"/>
    </source>
</evidence>
<dbReference type="RefSeq" id="WP_170170906.1">
    <property type="nucleotide sequence ID" value="NZ_JABEOU010000038.1"/>
</dbReference>
<sequence length="279" mass="30402">MSLIALRPTQRVVDIVGALGGTWRGYIATCRCPAHQDSDPSLSVRQGHDGILVHCFAGCDPGDVLREISRLRLSGSHQPPPARHRTGGSNIGRLWEEALPADGAAAAEYLDGRGLRLPLDDIRFHPRCPWGPKPSTRFLPALIVAVREGSHLRAIQRIFLDTTNGGYLDKVMLGAPAAGAWQGGRAGETLAIAEGFETAAAFTQINCIPCWATLGAARLDRIQIPSNVTRLIIAEDNDPEGRRARSKAWRAYRERGLALARMPPPEQYGDWADVLRPRS</sequence>
<dbReference type="InterPro" id="IPR006171">
    <property type="entry name" value="TOPRIM_dom"/>
</dbReference>
<name>A0A7Y2KR82_SPHPI</name>
<feature type="domain" description="DUF7146" evidence="2">
    <location>
        <begin position="91"/>
        <end position="181"/>
    </location>
</feature>
<evidence type="ECO:0000313" key="3">
    <source>
        <dbReference type="EMBL" id="NNG58608.1"/>
    </source>
</evidence>
<dbReference type="InterPro" id="IPR055570">
    <property type="entry name" value="DUF7146"/>
</dbReference>
<protein>
    <submittedName>
        <fullName evidence="3">Virulence-associated protein E</fullName>
    </submittedName>
</protein>
<dbReference type="Pfam" id="PF23639">
    <property type="entry name" value="DUF7146"/>
    <property type="match status" value="1"/>
</dbReference>
<dbReference type="EMBL" id="JABEOU010000038">
    <property type="protein sequence ID" value="NNG58608.1"/>
    <property type="molecule type" value="Genomic_DNA"/>
</dbReference>
<organism evidence="3 4">
    <name type="scientific">Sphingomonas paucimobilis</name>
    <name type="common">Pseudomonas paucimobilis</name>
    <dbReference type="NCBI Taxonomy" id="13689"/>
    <lineage>
        <taxon>Bacteria</taxon>
        <taxon>Pseudomonadati</taxon>
        <taxon>Pseudomonadota</taxon>
        <taxon>Alphaproteobacteria</taxon>
        <taxon>Sphingomonadales</taxon>
        <taxon>Sphingomonadaceae</taxon>
        <taxon>Sphingomonas</taxon>
    </lineage>
</organism>
<dbReference type="Pfam" id="PF13362">
    <property type="entry name" value="Toprim_3"/>
    <property type="match status" value="1"/>
</dbReference>
<dbReference type="CDD" id="cd01029">
    <property type="entry name" value="TOPRIM_primases"/>
    <property type="match status" value="1"/>
</dbReference>